<dbReference type="Pfam" id="PF14526">
    <property type="entry name" value="Cass2"/>
    <property type="match status" value="1"/>
</dbReference>
<proteinExistence type="predicted"/>
<organism evidence="2 3">
    <name type="scientific">Myxococcus xanthus (strain DK1622)</name>
    <dbReference type="NCBI Taxonomy" id="246197"/>
    <lineage>
        <taxon>Bacteria</taxon>
        <taxon>Pseudomonadati</taxon>
        <taxon>Myxococcota</taxon>
        <taxon>Myxococcia</taxon>
        <taxon>Myxococcales</taxon>
        <taxon>Cystobacterineae</taxon>
        <taxon>Myxococcaceae</taxon>
        <taxon>Myxococcus</taxon>
    </lineage>
</organism>
<dbReference type="GeneID" id="41360450"/>
<protein>
    <submittedName>
        <fullName evidence="2">Bacterial transcription activator family protein</fullName>
    </submittedName>
</protein>
<dbReference type="AlphaFoldDB" id="Q1D7T1"/>
<sequence>MNVSIVSRDEIKLVGIKVVGRRSELSHRVPLAWLEHLSRLDELPGVVDRDVFHGCVPGSDHEQPGDDPVYQYWATTEVRVLDGVPEGLKALTIPARDYAMTPVQGTADAINAAYGRLANWLQSEGRRSAPAAYVLERYGQRRQPVTPPYERFDYELLTPLAP</sequence>
<dbReference type="SUPFAM" id="SSF55136">
    <property type="entry name" value="Probable bacterial effector-binding domain"/>
    <property type="match status" value="1"/>
</dbReference>
<dbReference type="InterPro" id="IPR011256">
    <property type="entry name" value="Reg_factor_effector_dom_sf"/>
</dbReference>
<evidence type="ECO:0000313" key="2">
    <source>
        <dbReference type="EMBL" id="ABF87923.1"/>
    </source>
</evidence>
<dbReference type="Proteomes" id="UP000002402">
    <property type="component" value="Chromosome"/>
</dbReference>
<name>Q1D7T1_MYXXD</name>
<feature type="domain" description="AraC effector-binding" evidence="1">
    <location>
        <begin position="1"/>
        <end position="161"/>
    </location>
</feature>
<keyword evidence="3" id="KW-1185">Reference proteome</keyword>
<dbReference type="SMART" id="SM00871">
    <property type="entry name" value="AraC_E_bind"/>
    <property type="match status" value="1"/>
</dbReference>
<dbReference type="eggNOG" id="COG3708">
    <property type="taxonomic scope" value="Bacteria"/>
</dbReference>
<evidence type="ECO:0000313" key="3">
    <source>
        <dbReference type="Proteomes" id="UP000002402"/>
    </source>
</evidence>
<dbReference type="Gene3D" id="3.20.80.10">
    <property type="entry name" value="Regulatory factor, effector binding domain"/>
    <property type="match status" value="1"/>
</dbReference>
<dbReference type="InterPro" id="IPR010499">
    <property type="entry name" value="AraC_E-bd"/>
</dbReference>
<dbReference type="InterPro" id="IPR029441">
    <property type="entry name" value="Cass2"/>
</dbReference>
<dbReference type="OrthoDB" id="5383324at2"/>
<evidence type="ECO:0000259" key="1">
    <source>
        <dbReference type="SMART" id="SM00871"/>
    </source>
</evidence>
<accession>Q1D7T1</accession>
<reference evidence="2 3" key="1">
    <citation type="journal article" date="2006" name="Proc. Natl. Acad. Sci. U.S.A.">
        <title>Evolution of sensory complexity recorded in a myxobacterial genome.</title>
        <authorList>
            <person name="Goldman B.S."/>
            <person name="Nierman W.C."/>
            <person name="Kaiser D."/>
            <person name="Slater S.C."/>
            <person name="Durkin A.S."/>
            <person name="Eisen J.A."/>
            <person name="Ronning C.M."/>
            <person name="Barbazuk W.B."/>
            <person name="Blanchard M."/>
            <person name="Field C."/>
            <person name="Halling C."/>
            <person name="Hinkle G."/>
            <person name="Iartchuk O."/>
            <person name="Kim H.S."/>
            <person name="Mackenzie C."/>
            <person name="Madupu R."/>
            <person name="Miller N."/>
            <person name="Shvartsbeyn A."/>
            <person name="Sullivan S.A."/>
            <person name="Vaudin M."/>
            <person name="Wiegand R."/>
            <person name="Kaplan H.B."/>
        </authorList>
    </citation>
    <scope>NUCLEOTIDE SEQUENCE [LARGE SCALE GENOMIC DNA]</scope>
    <source>
        <strain evidence="3">DK1622</strain>
    </source>
</reference>
<dbReference type="KEGG" id="mxa:MXAN_3089"/>
<dbReference type="HOGENOM" id="CLU_1634297_0_0_7"/>
<dbReference type="EnsemblBacteria" id="ABF87923">
    <property type="protein sequence ID" value="ABF87923"/>
    <property type="gene ID" value="MXAN_3089"/>
</dbReference>
<gene>
    <name evidence="2" type="ordered locus">MXAN_3089</name>
</gene>
<dbReference type="STRING" id="246197.MXAN_3089"/>
<dbReference type="EMBL" id="CP000113">
    <property type="protein sequence ID" value="ABF87923.1"/>
    <property type="molecule type" value="Genomic_DNA"/>
</dbReference>
<dbReference type="RefSeq" id="WP_011553139.1">
    <property type="nucleotide sequence ID" value="NC_008095.1"/>
</dbReference>